<dbReference type="InterPro" id="IPR006315">
    <property type="entry name" value="OM_autotransptr_brl_dom"/>
</dbReference>
<dbReference type="PANTHER" id="PTHR12338:SF5">
    <property type="entry name" value="ANTIGEN 43-RELATED"/>
    <property type="match status" value="1"/>
</dbReference>
<dbReference type="Pfam" id="PF12951">
    <property type="entry name" value="PATR"/>
    <property type="match status" value="2"/>
</dbReference>
<dbReference type="InterPro" id="IPR013425">
    <property type="entry name" value="Autotrns_rpt"/>
</dbReference>
<dbReference type="InterPro" id="IPR002328">
    <property type="entry name" value="ADH_Zn_CS"/>
</dbReference>
<organism evidence="4 5">
    <name type="scientific">Budvicia aquatica</name>
    <dbReference type="NCBI Taxonomy" id="82979"/>
    <lineage>
        <taxon>Bacteria</taxon>
        <taxon>Pseudomonadati</taxon>
        <taxon>Pseudomonadota</taxon>
        <taxon>Gammaproteobacteria</taxon>
        <taxon>Enterobacterales</taxon>
        <taxon>Budviciaceae</taxon>
        <taxon>Budvicia</taxon>
    </lineage>
</organism>
<dbReference type="GO" id="GO:0008270">
    <property type="term" value="F:zinc ion binding"/>
    <property type="evidence" value="ECO:0007669"/>
    <property type="project" value="InterPro"/>
</dbReference>
<dbReference type="OrthoDB" id="6053567at2"/>
<feature type="signal peptide" evidence="2">
    <location>
        <begin position="1"/>
        <end position="25"/>
    </location>
</feature>
<keyword evidence="5" id="KW-1185">Reference proteome</keyword>
<evidence type="ECO:0000256" key="2">
    <source>
        <dbReference type="SAM" id="SignalP"/>
    </source>
</evidence>
<evidence type="ECO:0000313" key="4">
    <source>
        <dbReference type="EMBL" id="PHI29082.1"/>
    </source>
</evidence>
<protein>
    <submittedName>
        <fullName evidence="4">Autotransporter outer membrane beta-barrel domain-containing protein</fullName>
    </submittedName>
</protein>
<feature type="domain" description="Autotransporter" evidence="3">
    <location>
        <begin position="790"/>
        <end position="1078"/>
    </location>
</feature>
<dbReference type="InterPro" id="IPR011050">
    <property type="entry name" value="Pectin_lyase_fold/virulence"/>
</dbReference>
<dbReference type="SUPFAM" id="SSF103515">
    <property type="entry name" value="Autotransporter"/>
    <property type="match status" value="1"/>
</dbReference>
<dbReference type="Pfam" id="PF03797">
    <property type="entry name" value="Autotransporter"/>
    <property type="match status" value="1"/>
</dbReference>
<dbReference type="InterPro" id="IPR005546">
    <property type="entry name" value="Autotransporte_beta"/>
</dbReference>
<dbReference type="InterPro" id="IPR043990">
    <property type="entry name" value="AC_1"/>
</dbReference>
<dbReference type="STRING" id="1111728.GCA_000427805_00755"/>
<reference evidence="5" key="1">
    <citation type="submission" date="2017-09" db="EMBL/GenBank/DDBJ databases">
        <title>FDA dAtabase for Regulatory Grade micrObial Sequences (FDA-ARGOS): Supporting development and validation of Infectious Disease Dx tests.</title>
        <authorList>
            <person name="Minogue T."/>
            <person name="Wolcott M."/>
            <person name="Wasieloski L."/>
            <person name="Aguilar W."/>
            <person name="Moore D."/>
            <person name="Tallon L."/>
            <person name="Sadzewicz L."/>
            <person name="Ott S."/>
            <person name="Zhao X."/>
            <person name="Nagaraj S."/>
            <person name="Vavikolanu K."/>
            <person name="Aluvathingal J."/>
            <person name="Nadendla S."/>
            <person name="Sichtig H."/>
        </authorList>
    </citation>
    <scope>NUCLEOTIDE SEQUENCE [LARGE SCALE GENOMIC DNA]</scope>
    <source>
        <strain evidence="5">FDAARGOS_387</strain>
    </source>
</reference>
<dbReference type="SUPFAM" id="SSF51126">
    <property type="entry name" value="Pectin lyase-like"/>
    <property type="match status" value="1"/>
</dbReference>
<dbReference type="PROSITE" id="PS51208">
    <property type="entry name" value="AUTOTRANSPORTER"/>
    <property type="match status" value="1"/>
</dbReference>
<dbReference type="NCBIfam" id="TIGR01414">
    <property type="entry name" value="autotrans_barl"/>
    <property type="match status" value="1"/>
</dbReference>
<evidence type="ECO:0000313" key="5">
    <source>
        <dbReference type="Proteomes" id="UP000224974"/>
    </source>
</evidence>
<dbReference type="GO" id="GO:0019867">
    <property type="term" value="C:outer membrane"/>
    <property type="evidence" value="ECO:0007669"/>
    <property type="project" value="InterPro"/>
</dbReference>
<evidence type="ECO:0000259" key="3">
    <source>
        <dbReference type="PROSITE" id="PS51208"/>
    </source>
</evidence>
<dbReference type="EMBL" id="PDDX01000001">
    <property type="protein sequence ID" value="PHI29082.1"/>
    <property type="molecule type" value="Genomic_DNA"/>
</dbReference>
<dbReference type="RefSeq" id="WP_084167163.1">
    <property type="nucleotide sequence ID" value="NZ_PDDX01000001.1"/>
</dbReference>
<dbReference type="Pfam" id="PF18883">
    <property type="entry name" value="AC_1"/>
    <property type="match status" value="1"/>
</dbReference>
<name>A0A2C6DL74_9GAMM</name>
<dbReference type="NCBIfam" id="TIGR02601">
    <property type="entry name" value="autotrns_rpt"/>
    <property type="match status" value="1"/>
</dbReference>
<comment type="caution">
    <text evidence="4">The sequence shown here is derived from an EMBL/GenBank/DDBJ whole genome shotgun (WGS) entry which is preliminary data.</text>
</comment>
<dbReference type="CDD" id="cd01344">
    <property type="entry name" value="PL2_Passenger_AT"/>
    <property type="match status" value="1"/>
</dbReference>
<feature type="chain" id="PRO_5013242721" evidence="2">
    <location>
        <begin position="26"/>
        <end position="1084"/>
    </location>
</feature>
<sequence>MLTYRRLFLPIGIIATLSISYSANAVPPYYNDSGVVSSGLWDWQNKGNVIGGGDGNSGELILQGSASYNNSFSVGYNGASGSLTIKDNAANVNGTTGFKVGTTYYNQALGHETSGTLNLIGQGIGTINSKGLSVGDTSVYDRYVQRDKTVTGVVNILDGASLNVGAASGTSSQASDNVLWAGSGNSANTGTINISGTNSQLSVINKALEGSGYYDDSMVNGDAYLGYLGDANINISDGGSMIAGRIIASFVRKDDVPSSFPKLSSVNIYVTGSDSKLGIQSSLSLASGASGEIYDIDFNDQIKGAGSATLTVENGAEVYFEGKAYIGADGYEVPESGLFLASDVGSSATVNLNTGGTISISDSALSPEKDGIVAGDGVYNFNLNGGTLRVNACKYCDDKLTTSVNMNVLSESFLEADTDKQMMLNGNLVGAGGLVKTGAGTVIFSGNNNYTGGTRVEAGELRSASTGAFVDNTTYIVNGGLLNLNHHSLIMSSLSGSGGVVDVTDADLIVNQNDDSYFAGQFDGSGTITKSGTVQLALSGDSSGYSGLTTVASCNLDSTNALGGRIVVEKGALLSATGYLGETTIASGANLMVGSLYHANQPGLSTLNIETHLDNQGYIYVGKIDNNARSLVGNRLIVNGNYQGGGSLYFNTIVGDDNSTTDHMTVTGDTSGLTNVFVNNVGGMGDYTEKGIELIRVDGQSDGEFRQAGRITAGGYEYFLNRGNTDAGASDKNWYLTNSQSKPTPEVPAEPTIRPEAGGYIHNIAASNMLFVHRLHDRLGETYYTDALSGEEKVTSMWMRNVGGHTRSRDSSGQLKTQTNRYILQLGGDVSQWSSDGQDRWHLGVMGGYANSHSNTRSYITGYGADSSVDGYSLGGYATWQQNEGESTGAYIDTWALYSWFDNQVQGQELATESYKSKGVTTSIEAGYTFKTGEYKDSKGENNQWFVQPQAQIIWMGVSADTFTEAKGTQVGSSGDGNIQTRLGVRTFLKGHHQSDNGKGREFEPFVEANWIHNTKSFSTTMGNERIKQAGTDNIAEIKLGVEGQINPNFNMWGNVGVQVGDSGYSDAAFMLGVKYNFGQVSGR</sequence>
<dbReference type="Gene3D" id="2.160.20.20">
    <property type="match status" value="1"/>
</dbReference>
<dbReference type="PROSITE" id="PS00059">
    <property type="entry name" value="ADH_ZINC"/>
    <property type="match status" value="1"/>
</dbReference>
<accession>A0A2C6DL74</accession>
<proteinExistence type="predicted"/>
<dbReference type="InterPro" id="IPR050909">
    <property type="entry name" value="Bact_Autotransporter_VF"/>
</dbReference>
<dbReference type="SMART" id="SM00869">
    <property type="entry name" value="Autotransporter"/>
    <property type="match status" value="1"/>
</dbReference>
<dbReference type="InterPro" id="IPR036709">
    <property type="entry name" value="Autotransporte_beta_dom_sf"/>
</dbReference>
<dbReference type="PANTHER" id="PTHR12338">
    <property type="entry name" value="AUTOTRANSPORTER"/>
    <property type="match status" value="1"/>
</dbReference>
<dbReference type="Proteomes" id="UP000224974">
    <property type="component" value="Unassembled WGS sequence"/>
</dbReference>
<gene>
    <name evidence="4" type="ORF">CRN84_06995</name>
</gene>
<dbReference type="AlphaFoldDB" id="A0A2C6DL74"/>
<keyword evidence="1 2" id="KW-0732">Signal</keyword>
<evidence type="ECO:0000256" key="1">
    <source>
        <dbReference type="ARBA" id="ARBA00022729"/>
    </source>
</evidence>
<dbReference type="InterPro" id="IPR012332">
    <property type="entry name" value="Autotransporter_pectin_lyase_C"/>
</dbReference>
<dbReference type="Gene3D" id="2.40.128.130">
    <property type="entry name" value="Autotransporter beta-domain"/>
    <property type="match status" value="1"/>
</dbReference>
<dbReference type="GO" id="GO:0016491">
    <property type="term" value="F:oxidoreductase activity"/>
    <property type="evidence" value="ECO:0007669"/>
    <property type="project" value="InterPro"/>
</dbReference>